<dbReference type="EMBL" id="CAICTM010003337">
    <property type="protein sequence ID" value="CAB9531227.1"/>
    <property type="molecule type" value="Genomic_DNA"/>
</dbReference>
<gene>
    <name evidence="1" type="ORF">SEMRO_3339_G346980.1</name>
</gene>
<dbReference type="AlphaFoldDB" id="A0A9N8F214"/>
<comment type="caution">
    <text evidence="1">The sequence shown here is derived from an EMBL/GenBank/DDBJ whole genome shotgun (WGS) entry which is preliminary data.</text>
</comment>
<dbReference type="Proteomes" id="UP001153069">
    <property type="component" value="Unassembled WGS sequence"/>
</dbReference>
<name>A0A9N8F214_9STRA</name>
<organism evidence="1 2">
    <name type="scientific">Seminavis robusta</name>
    <dbReference type="NCBI Taxonomy" id="568900"/>
    <lineage>
        <taxon>Eukaryota</taxon>
        <taxon>Sar</taxon>
        <taxon>Stramenopiles</taxon>
        <taxon>Ochrophyta</taxon>
        <taxon>Bacillariophyta</taxon>
        <taxon>Bacillariophyceae</taxon>
        <taxon>Bacillariophycidae</taxon>
        <taxon>Naviculales</taxon>
        <taxon>Naviculaceae</taxon>
        <taxon>Seminavis</taxon>
    </lineage>
</organism>
<accession>A0A9N8F214</accession>
<protein>
    <submittedName>
        <fullName evidence="1">Uncharacterized protein</fullName>
    </submittedName>
</protein>
<proteinExistence type="predicted"/>
<reference evidence="1" key="1">
    <citation type="submission" date="2020-06" db="EMBL/GenBank/DDBJ databases">
        <authorList>
            <consortium name="Plant Systems Biology data submission"/>
        </authorList>
    </citation>
    <scope>NUCLEOTIDE SEQUENCE</scope>
    <source>
        <strain evidence="1">D6</strain>
    </source>
</reference>
<keyword evidence="2" id="KW-1185">Reference proteome</keyword>
<evidence type="ECO:0000313" key="1">
    <source>
        <dbReference type="EMBL" id="CAB9531227.1"/>
    </source>
</evidence>
<evidence type="ECO:0000313" key="2">
    <source>
        <dbReference type="Proteomes" id="UP001153069"/>
    </source>
</evidence>
<sequence length="188" mass="20329">MDDPSITINSEELSTSLQINCDLAASTSLTSASSTLSTPYATPKNDRTRNGGGIIIISSSSSSNSNNSDSNAWIAYYEVLKRTPPKAARTGTTAQFHDTLATANKLLELSGESDFRSKPFRDLTHDQQAILVLMILKGMDKIIAGGQQKTAKVLINALRPESMEYKRLSSFVRKGGDCRASVQTLLPN</sequence>